<gene>
    <name evidence="1" type="ORF">SCLCIDRAFT_266550</name>
</gene>
<name>A0A0C3D5R9_9AGAM</name>
<keyword evidence="2" id="KW-1185">Reference proteome</keyword>
<reference evidence="2" key="2">
    <citation type="submission" date="2015-01" db="EMBL/GenBank/DDBJ databases">
        <title>Evolutionary Origins and Diversification of the Mycorrhizal Mutualists.</title>
        <authorList>
            <consortium name="DOE Joint Genome Institute"/>
            <consortium name="Mycorrhizal Genomics Consortium"/>
            <person name="Kohler A."/>
            <person name="Kuo A."/>
            <person name="Nagy L.G."/>
            <person name="Floudas D."/>
            <person name="Copeland A."/>
            <person name="Barry K.W."/>
            <person name="Cichocki N."/>
            <person name="Veneault-Fourrey C."/>
            <person name="LaButti K."/>
            <person name="Lindquist E.A."/>
            <person name="Lipzen A."/>
            <person name="Lundell T."/>
            <person name="Morin E."/>
            <person name="Murat C."/>
            <person name="Riley R."/>
            <person name="Ohm R."/>
            <person name="Sun H."/>
            <person name="Tunlid A."/>
            <person name="Henrissat B."/>
            <person name="Grigoriev I.V."/>
            <person name="Hibbett D.S."/>
            <person name="Martin F."/>
        </authorList>
    </citation>
    <scope>NUCLEOTIDE SEQUENCE [LARGE SCALE GENOMIC DNA]</scope>
    <source>
        <strain evidence="2">Foug A</strain>
    </source>
</reference>
<accession>A0A0C3D5R9</accession>
<dbReference type="Proteomes" id="UP000053989">
    <property type="component" value="Unassembled WGS sequence"/>
</dbReference>
<sequence>MRSFHSYPVKVACMYCILVCRSDGRFNYDGIPYHLGITTWWYGPSDKSPDIHHSRYHLYFTCSRGLSRSMSSSFPLRAHILRVVPSFVL</sequence>
<evidence type="ECO:0000313" key="1">
    <source>
        <dbReference type="EMBL" id="KIM56100.1"/>
    </source>
</evidence>
<organism evidence="1 2">
    <name type="scientific">Scleroderma citrinum Foug A</name>
    <dbReference type="NCBI Taxonomy" id="1036808"/>
    <lineage>
        <taxon>Eukaryota</taxon>
        <taxon>Fungi</taxon>
        <taxon>Dikarya</taxon>
        <taxon>Basidiomycota</taxon>
        <taxon>Agaricomycotina</taxon>
        <taxon>Agaricomycetes</taxon>
        <taxon>Agaricomycetidae</taxon>
        <taxon>Boletales</taxon>
        <taxon>Sclerodermatineae</taxon>
        <taxon>Sclerodermataceae</taxon>
        <taxon>Scleroderma</taxon>
    </lineage>
</organism>
<dbReference type="InParanoid" id="A0A0C3D5R9"/>
<dbReference type="EMBL" id="KN822123">
    <property type="protein sequence ID" value="KIM56100.1"/>
    <property type="molecule type" value="Genomic_DNA"/>
</dbReference>
<dbReference type="HOGENOM" id="CLU_2456056_0_0_1"/>
<reference evidence="1 2" key="1">
    <citation type="submission" date="2014-04" db="EMBL/GenBank/DDBJ databases">
        <authorList>
            <consortium name="DOE Joint Genome Institute"/>
            <person name="Kuo A."/>
            <person name="Kohler A."/>
            <person name="Nagy L.G."/>
            <person name="Floudas D."/>
            <person name="Copeland A."/>
            <person name="Barry K.W."/>
            <person name="Cichocki N."/>
            <person name="Veneault-Fourrey C."/>
            <person name="LaButti K."/>
            <person name="Lindquist E.A."/>
            <person name="Lipzen A."/>
            <person name="Lundell T."/>
            <person name="Morin E."/>
            <person name="Murat C."/>
            <person name="Sun H."/>
            <person name="Tunlid A."/>
            <person name="Henrissat B."/>
            <person name="Grigoriev I.V."/>
            <person name="Hibbett D.S."/>
            <person name="Martin F."/>
            <person name="Nordberg H.P."/>
            <person name="Cantor M.N."/>
            <person name="Hua S.X."/>
        </authorList>
    </citation>
    <scope>NUCLEOTIDE SEQUENCE [LARGE SCALE GENOMIC DNA]</scope>
    <source>
        <strain evidence="1 2">Foug A</strain>
    </source>
</reference>
<evidence type="ECO:0000313" key="2">
    <source>
        <dbReference type="Proteomes" id="UP000053989"/>
    </source>
</evidence>
<proteinExistence type="predicted"/>
<protein>
    <submittedName>
        <fullName evidence="1">Uncharacterized protein</fullName>
    </submittedName>
</protein>
<dbReference type="AlphaFoldDB" id="A0A0C3D5R9"/>